<keyword evidence="3" id="KW-1185">Reference proteome</keyword>
<dbReference type="EMBL" id="WTYJ01000002">
    <property type="protein sequence ID" value="MXO99608.1"/>
    <property type="molecule type" value="Genomic_DNA"/>
</dbReference>
<feature type="transmembrane region" description="Helical" evidence="1">
    <location>
        <begin position="25"/>
        <end position="45"/>
    </location>
</feature>
<accession>A0A6I4TY85</accession>
<evidence type="ECO:0000313" key="2">
    <source>
        <dbReference type="EMBL" id="MXO99608.1"/>
    </source>
</evidence>
<reference evidence="2 3" key="1">
    <citation type="submission" date="2019-12" db="EMBL/GenBank/DDBJ databases">
        <title>Genomic-based taxomic classification of the family Erythrobacteraceae.</title>
        <authorList>
            <person name="Xu L."/>
        </authorList>
    </citation>
    <scope>NUCLEOTIDE SEQUENCE [LARGE SCALE GENOMIC DNA]</scope>
    <source>
        <strain evidence="2 3">S36</strain>
    </source>
</reference>
<dbReference type="Proteomes" id="UP000469430">
    <property type="component" value="Unassembled WGS sequence"/>
</dbReference>
<dbReference type="RefSeq" id="WP_161391313.1">
    <property type="nucleotide sequence ID" value="NZ_JBHSCP010000001.1"/>
</dbReference>
<name>A0A6I4TY85_9SPHN</name>
<proteinExistence type="predicted"/>
<evidence type="ECO:0000256" key="1">
    <source>
        <dbReference type="SAM" id="Phobius"/>
    </source>
</evidence>
<comment type="caution">
    <text evidence="2">The sequence shown here is derived from an EMBL/GenBank/DDBJ whole genome shotgun (WGS) entry which is preliminary data.</text>
</comment>
<sequence length="175" mass="18926">MPDEPALPQGIGESHRRIRPWHRHANPAMLIALATLLGLALAGTFGGGPHPVRVVETPAMRLSVNFPERLRNGEFFEMRAELTAKQEIGDAGLIIPASYWRDLTINAMIPAPAEEKPAPGGYQLSWGPLEAGETLIIKIDGQINPPLVGGTAGEIAVTDGERELARFPARLKVYP</sequence>
<keyword evidence="1" id="KW-0812">Transmembrane</keyword>
<evidence type="ECO:0000313" key="3">
    <source>
        <dbReference type="Proteomes" id="UP000469430"/>
    </source>
</evidence>
<keyword evidence="1" id="KW-1133">Transmembrane helix</keyword>
<dbReference type="AlphaFoldDB" id="A0A6I4TY85"/>
<gene>
    <name evidence="2" type="ORF">GRI97_11475</name>
</gene>
<organism evidence="2 3">
    <name type="scientific">Croceibacterium xixiisoli</name>
    <dbReference type="NCBI Taxonomy" id="1476466"/>
    <lineage>
        <taxon>Bacteria</taxon>
        <taxon>Pseudomonadati</taxon>
        <taxon>Pseudomonadota</taxon>
        <taxon>Alphaproteobacteria</taxon>
        <taxon>Sphingomonadales</taxon>
        <taxon>Erythrobacteraceae</taxon>
        <taxon>Croceibacterium</taxon>
    </lineage>
</organism>
<keyword evidence="1" id="KW-0472">Membrane</keyword>
<protein>
    <submittedName>
        <fullName evidence="2">Uncharacterized protein</fullName>
    </submittedName>
</protein>
<dbReference type="OrthoDB" id="7909078at2"/>